<dbReference type="GO" id="GO:0016071">
    <property type="term" value="P:mRNA metabolic process"/>
    <property type="evidence" value="ECO:0007669"/>
    <property type="project" value="UniProtKB-ARBA"/>
</dbReference>
<dbReference type="GO" id="GO:0009451">
    <property type="term" value="P:RNA modification"/>
    <property type="evidence" value="ECO:0007669"/>
    <property type="project" value="InterPro"/>
</dbReference>
<evidence type="ECO:0000256" key="3">
    <source>
        <dbReference type="PROSITE-ProRule" id="PRU00708"/>
    </source>
</evidence>
<evidence type="ECO:0000313" key="6">
    <source>
        <dbReference type="Proteomes" id="UP000015453"/>
    </source>
</evidence>
<dbReference type="Pfam" id="PF14432">
    <property type="entry name" value="DYW_deaminase"/>
    <property type="match status" value="1"/>
</dbReference>
<evidence type="ECO:0000256" key="2">
    <source>
        <dbReference type="ARBA" id="ARBA00022737"/>
    </source>
</evidence>
<dbReference type="InterPro" id="IPR011990">
    <property type="entry name" value="TPR-like_helical_dom_sf"/>
</dbReference>
<dbReference type="InterPro" id="IPR002885">
    <property type="entry name" value="PPR_rpt"/>
</dbReference>
<dbReference type="Pfam" id="PF13041">
    <property type="entry name" value="PPR_2"/>
    <property type="match status" value="3"/>
</dbReference>
<dbReference type="Pfam" id="PF01535">
    <property type="entry name" value="PPR"/>
    <property type="match status" value="1"/>
</dbReference>
<feature type="repeat" description="PPR" evidence="3">
    <location>
        <begin position="502"/>
        <end position="537"/>
    </location>
</feature>
<evidence type="ECO:0000259" key="4">
    <source>
        <dbReference type="Pfam" id="PF14432"/>
    </source>
</evidence>
<organism evidence="5 6">
    <name type="scientific">Genlisea aurea</name>
    <dbReference type="NCBI Taxonomy" id="192259"/>
    <lineage>
        <taxon>Eukaryota</taxon>
        <taxon>Viridiplantae</taxon>
        <taxon>Streptophyta</taxon>
        <taxon>Embryophyta</taxon>
        <taxon>Tracheophyta</taxon>
        <taxon>Spermatophyta</taxon>
        <taxon>Magnoliopsida</taxon>
        <taxon>eudicotyledons</taxon>
        <taxon>Gunneridae</taxon>
        <taxon>Pentapetalae</taxon>
        <taxon>asterids</taxon>
        <taxon>lamiids</taxon>
        <taxon>Lamiales</taxon>
        <taxon>Lentibulariaceae</taxon>
        <taxon>Genlisea</taxon>
    </lineage>
</organism>
<dbReference type="Gene3D" id="1.25.40.10">
    <property type="entry name" value="Tetratricopeptide repeat domain"/>
    <property type="match status" value="4"/>
</dbReference>
<feature type="repeat" description="PPR" evidence="3">
    <location>
        <begin position="366"/>
        <end position="400"/>
    </location>
</feature>
<dbReference type="PROSITE" id="PS51375">
    <property type="entry name" value="PPR"/>
    <property type="match status" value="6"/>
</dbReference>
<dbReference type="EMBL" id="AUSU01007304">
    <property type="protein sequence ID" value="EPS60782.1"/>
    <property type="molecule type" value="Genomic_DNA"/>
</dbReference>
<accession>S8DMF0</accession>
<dbReference type="FunFam" id="1.25.40.10:FF:000364">
    <property type="entry name" value="Pentatricopeptide repeat (PPR-like) superfamily protein"/>
    <property type="match status" value="1"/>
</dbReference>
<comment type="caution">
    <text evidence="5">The sequence shown here is derived from an EMBL/GenBank/DDBJ whole genome shotgun (WGS) entry which is preliminary data.</text>
</comment>
<dbReference type="GO" id="GO:0010467">
    <property type="term" value="P:gene expression"/>
    <property type="evidence" value="ECO:0007669"/>
    <property type="project" value="UniProtKB-ARBA"/>
</dbReference>
<dbReference type="AlphaFoldDB" id="S8DMF0"/>
<feature type="repeat" description="PPR" evidence="3">
    <location>
        <begin position="264"/>
        <end position="298"/>
    </location>
</feature>
<dbReference type="OrthoDB" id="185373at2759"/>
<dbReference type="InterPro" id="IPR032867">
    <property type="entry name" value="DYW_dom"/>
</dbReference>
<dbReference type="InterPro" id="IPR046848">
    <property type="entry name" value="E_motif"/>
</dbReference>
<feature type="repeat" description="PPR" evidence="3">
    <location>
        <begin position="467"/>
        <end position="501"/>
    </location>
</feature>
<dbReference type="GO" id="GO:0008270">
    <property type="term" value="F:zinc ion binding"/>
    <property type="evidence" value="ECO:0007669"/>
    <property type="project" value="InterPro"/>
</dbReference>
<feature type="non-terminal residue" evidence="5">
    <location>
        <position position="1"/>
    </location>
</feature>
<dbReference type="PANTHER" id="PTHR47926">
    <property type="entry name" value="PENTATRICOPEPTIDE REPEAT-CONTAINING PROTEIN"/>
    <property type="match status" value="1"/>
</dbReference>
<feature type="repeat" description="PPR" evidence="3">
    <location>
        <begin position="436"/>
        <end position="466"/>
    </location>
</feature>
<feature type="domain" description="DYW" evidence="4">
    <location>
        <begin position="682"/>
        <end position="774"/>
    </location>
</feature>
<name>S8DMF0_9LAMI</name>
<proteinExistence type="inferred from homology"/>
<evidence type="ECO:0000313" key="5">
    <source>
        <dbReference type="EMBL" id="EPS60782.1"/>
    </source>
</evidence>
<dbReference type="GO" id="GO:0003723">
    <property type="term" value="F:RNA binding"/>
    <property type="evidence" value="ECO:0007669"/>
    <property type="project" value="InterPro"/>
</dbReference>
<dbReference type="FunFam" id="1.25.40.10:FF:001104">
    <property type="entry name" value="Uncharacterized protein"/>
    <property type="match status" value="1"/>
</dbReference>
<keyword evidence="2" id="KW-0677">Repeat</keyword>
<sequence length="774" mass="85306">FGSLIKKAVTISHINQCHAQIIQSGLSGDCIIVTGIIQKLLDFKAATQAKRLFAGFRSPDLFLYNALIKGLKDDPLDSLNAYTALLRVTPFKPDNFTFSSIVAAFAGFPSPGMEKLGRLIHGHAVISGFGSEVFVGSALVDMYMSFSWIRHARKVFDGIPEPDTVLWNTMLSGLVKNSYFDDAIHVFHDMVLSNVGFDSTTLAVVLSCLAELRQVSSGMMVLALALKFGCDFNDHLITGLVKLYSKCGDISKARSMFGLFINPDLVAYNAMISGLSCNNETESAVHLFHGLLSSGCRVSSSTIVGLIPTCHPYGHLELTQSIHGFCMKSCFVSHCSVSTALMSVYSRLNELNLARQIFDESSAKKNLASWNAMISGYAQNGQTEMAVSLFREMQKLDIHPNPVTISSILSACAQLGMLSLGKWVHDLAKSENFESNIFVSTALIDMYAKCGSIEEARIFFDAMKEKNVVTWNAMISAYGLHGCGNEALRLYDDMAISGISPTGVTFLSILHACSHAGLVEEGERIFSSMVDDHGFEPTSEHYACLVDIFGRAGKLQKAFNFINNMPIVPGPGEWGALLGACMIHKDIDIAHVASRKLIALDHESAGHHVLLSNLYSISQSYPQAASLRETIKKKNLMKTPGCSLIEVKGHTHVFKSNDLSHPQLQSIYSELEMLVWKMKDSGYIVETLTALHDVEDEEKELTVKVHSEKLAIAFGILMSGEKEDIRIIKNLRVCLDCHNFTKFVSKITERAIIVRDANRFHHFRNGACSCRDYW</sequence>
<dbReference type="NCBIfam" id="TIGR00756">
    <property type="entry name" value="PPR"/>
    <property type="match status" value="5"/>
</dbReference>
<evidence type="ECO:0000256" key="1">
    <source>
        <dbReference type="ARBA" id="ARBA00006643"/>
    </source>
</evidence>
<keyword evidence="6" id="KW-1185">Reference proteome</keyword>
<protein>
    <recommendedName>
        <fullName evidence="4">DYW domain-containing protein</fullName>
    </recommendedName>
</protein>
<dbReference type="PANTHER" id="PTHR47926:SF452">
    <property type="entry name" value="PENTATRICOPEPTIDE REPEAT-CONTAINING PROTEIN"/>
    <property type="match status" value="1"/>
</dbReference>
<reference evidence="5 6" key="1">
    <citation type="journal article" date="2013" name="BMC Genomics">
        <title>The miniature genome of a carnivorous plant Genlisea aurea contains a low number of genes and short non-coding sequences.</title>
        <authorList>
            <person name="Leushkin E.V."/>
            <person name="Sutormin R.A."/>
            <person name="Nabieva E.R."/>
            <person name="Penin A.A."/>
            <person name="Kondrashov A.S."/>
            <person name="Logacheva M.D."/>
        </authorList>
    </citation>
    <scope>NUCLEOTIDE SEQUENCE [LARGE SCALE GENOMIC DNA]</scope>
</reference>
<dbReference type="InterPro" id="IPR046960">
    <property type="entry name" value="PPR_At4g14850-like_plant"/>
</dbReference>
<dbReference type="FunFam" id="1.25.40.10:FF:000361">
    <property type="entry name" value="Pentatricopeptide repeat-containing protein chloroplastic"/>
    <property type="match status" value="1"/>
</dbReference>
<gene>
    <name evidence="5" type="ORF">M569_14020</name>
</gene>
<dbReference type="Pfam" id="PF20431">
    <property type="entry name" value="E_motif"/>
    <property type="match status" value="1"/>
</dbReference>
<comment type="similarity">
    <text evidence="1">Belongs to the PPR family. PCMP-H subfamily.</text>
</comment>
<dbReference type="Proteomes" id="UP000015453">
    <property type="component" value="Unassembled WGS sequence"/>
</dbReference>
<feature type="repeat" description="PPR" evidence="3">
    <location>
        <begin position="163"/>
        <end position="197"/>
    </location>
</feature>